<evidence type="ECO:0000313" key="2">
    <source>
        <dbReference type="Proteomes" id="UP000530060"/>
    </source>
</evidence>
<dbReference type="SUPFAM" id="SSF53335">
    <property type="entry name" value="S-adenosyl-L-methionine-dependent methyltransferases"/>
    <property type="match status" value="1"/>
</dbReference>
<keyword evidence="2" id="KW-1185">Reference proteome</keyword>
<gene>
    <name evidence="1" type="ORF">FLAT13_04398</name>
</gene>
<accession>A0A6V6Z9Y9</accession>
<dbReference type="Pfam" id="PF13489">
    <property type="entry name" value="Methyltransf_23"/>
    <property type="match status" value="1"/>
</dbReference>
<dbReference type="EMBL" id="CAIJDP010000088">
    <property type="protein sequence ID" value="CAD0008459.1"/>
    <property type="molecule type" value="Genomic_DNA"/>
</dbReference>
<evidence type="ECO:0000313" key="1">
    <source>
        <dbReference type="EMBL" id="CAD0008459.1"/>
    </source>
</evidence>
<dbReference type="PANTHER" id="PTHR43861">
    <property type="entry name" value="TRANS-ACONITATE 2-METHYLTRANSFERASE-RELATED"/>
    <property type="match status" value="1"/>
</dbReference>
<evidence type="ECO:0008006" key="3">
    <source>
        <dbReference type="Google" id="ProtNLM"/>
    </source>
</evidence>
<dbReference type="AlphaFoldDB" id="A0A6V6Z9Y9"/>
<sequence>MNQNSFYGVCKCCGAEIKDENQKINLVKCNSCDLVFCRKIYTEKDFERVYNELYNATNPKYSKHSVEEFNNLKKQIVNIGYNRKILLSKIIKKHKQKFLEIGSGIGLVGVYLKSFKNIIYEGIEIDKATHEKALELEVNSINGDFSKMNENHETVDIIMLWEVLEHIQDLKLFFELAKNKLAPKGKLVFSVPNYNKRLNYNIIERDDKIYQSGPPVHLNFFEEKSIKKVLDFNGFKTNEIKIKKIPYLDLRNKKFFNFLFKALIGKYHGSTIYVIAELK</sequence>
<comment type="caution">
    <text evidence="1">The sequence shown here is derived from an EMBL/GenBank/DDBJ whole genome shotgun (WGS) entry which is preliminary data.</text>
</comment>
<dbReference type="PANTHER" id="PTHR43861:SF6">
    <property type="entry name" value="METHYLTRANSFERASE TYPE 11"/>
    <property type="match status" value="1"/>
</dbReference>
<organism evidence="1 2">
    <name type="scientific">Flavobacterium salmonis</name>
    <dbReference type="NCBI Taxonomy" id="2654844"/>
    <lineage>
        <taxon>Bacteria</taxon>
        <taxon>Pseudomonadati</taxon>
        <taxon>Bacteroidota</taxon>
        <taxon>Flavobacteriia</taxon>
        <taxon>Flavobacteriales</taxon>
        <taxon>Flavobacteriaceae</taxon>
        <taxon>Flavobacterium</taxon>
    </lineage>
</organism>
<dbReference type="Gene3D" id="3.40.50.150">
    <property type="entry name" value="Vaccinia Virus protein VP39"/>
    <property type="match status" value="1"/>
</dbReference>
<protein>
    <recommendedName>
        <fullName evidence="3">Methyltransferase domain-containing protein</fullName>
    </recommendedName>
</protein>
<dbReference type="CDD" id="cd02440">
    <property type="entry name" value="AdoMet_MTases"/>
    <property type="match status" value="1"/>
</dbReference>
<dbReference type="InterPro" id="IPR029063">
    <property type="entry name" value="SAM-dependent_MTases_sf"/>
</dbReference>
<reference evidence="1 2" key="1">
    <citation type="submission" date="2020-06" db="EMBL/GenBank/DDBJ databases">
        <authorList>
            <person name="Criscuolo A."/>
        </authorList>
    </citation>
    <scope>NUCLEOTIDE SEQUENCE [LARGE SCALE GENOMIC DNA]</scope>
    <source>
        <strain evidence="2">CIP 111411</strain>
    </source>
</reference>
<proteinExistence type="predicted"/>
<name>A0A6V6Z9Y9_9FLAO</name>
<dbReference type="Proteomes" id="UP000530060">
    <property type="component" value="Unassembled WGS sequence"/>
</dbReference>
<dbReference type="RefSeq" id="WP_180910407.1">
    <property type="nucleotide sequence ID" value="NZ_CAIJDP010000088.1"/>
</dbReference>